<comment type="caution">
    <text evidence="2">The sequence shown here is derived from an EMBL/GenBank/DDBJ whole genome shotgun (WGS) entry which is preliminary data.</text>
</comment>
<organism evidence="2 3">
    <name type="scientific">Pristionchus entomophagus</name>
    <dbReference type="NCBI Taxonomy" id="358040"/>
    <lineage>
        <taxon>Eukaryota</taxon>
        <taxon>Metazoa</taxon>
        <taxon>Ecdysozoa</taxon>
        <taxon>Nematoda</taxon>
        <taxon>Chromadorea</taxon>
        <taxon>Rhabditida</taxon>
        <taxon>Rhabditina</taxon>
        <taxon>Diplogasteromorpha</taxon>
        <taxon>Diplogasteroidea</taxon>
        <taxon>Neodiplogasteridae</taxon>
        <taxon>Pristionchus</taxon>
    </lineage>
</organism>
<accession>A0AAV5UEB0</accession>
<evidence type="ECO:0000313" key="2">
    <source>
        <dbReference type="EMBL" id="GMT04724.1"/>
    </source>
</evidence>
<protein>
    <submittedName>
        <fullName evidence="2">Uncharacterized protein</fullName>
    </submittedName>
</protein>
<feature type="region of interest" description="Disordered" evidence="1">
    <location>
        <begin position="1"/>
        <end position="31"/>
    </location>
</feature>
<dbReference type="Proteomes" id="UP001432027">
    <property type="component" value="Unassembled WGS sequence"/>
</dbReference>
<feature type="non-terminal residue" evidence="2">
    <location>
        <position position="1"/>
    </location>
</feature>
<evidence type="ECO:0000256" key="1">
    <source>
        <dbReference type="SAM" id="MobiDB-lite"/>
    </source>
</evidence>
<evidence type="ECO:0000313" key="3">
    <source>
        <dbReference type="Proteomes" id="UP001432027"/>
    </source>
</evidence>
<keyword evidence="3" id="KW-1185">Reference proteome</keyword>
<sequence>KINIPQLKENHSSQLPHKKSSSQSETTASSP</sequence>
<dbReference type="EMBL" id="BTSX01000006">
    <property type="protein sequence ID" value="GMT04724.1"/>
    <property type="molecule type" value="Genomic_DNA"/>
</dbReference>
<gene>
    <name evidence="2" type="ORF">PENTCL1PPCAC_26896</name>
</gene>
<feature type="non-terminal residue" evidence="2">
    <location>
        <position position="31"/>
    </location>
</feature>
<proteinExistence type="predicted"/>
<reference evidence="2" key="1">
    <citation type="submission" date="2023-10" db="EMBL/GenBank/DDBJ databases">
        <title>Genome assembly of Pristionchus species.</title>
        <authorList>
            <person name="Yoshida K."/>
            <person name="Sommer R.J."/>
        </authorList>
    </citation>
    <scope>NUCLEOTIDE SEQUENCE</scope>
    <source>
        <strain evidence="2">RS0144</strain>
    </source>
</reference>
<dbReference type="AlphaFoldDB" id="A0AAV5UEB0"/>
<name>A0AAV5UEB0_9BILA</name>
<feature type="compositionally biased region" description="Low complexity" evidence="1">
    <location>
        <begin position="21"/>
        <end position="31"/>
    </location>
</feature>